<dbReference type="GO" id="GO:0003887">
    <property type="term" value="F:DNA-directed DNA polymerase activity"/>
    <property type="evidence" value="ECO:0007669"/>
    <property type="project" value="InterPro"/>
</dbReference>
<sequence length="155" mass="17173">MELERAQAIAAALVKELEPCCQKMTVAGSIRRERPLVKDIDLVIIPANQGQLAVKLHELGCRFGGPKLQRFQYKGAPVDIYLATEETFPMLLLVRTGSAAFNRDLAMRAKAQLLHFAADGRGILKDGRRVAWLSEGEIFGALGLPYIEPSTRERL</sequence>
<evidence type="ECO:0000256" key="2">
    <source>
        <dbReference type="ARBA" id="ARBA00022695"/>
    </source>
</evidence>
<feature type="domain" description="DNA polymerase beta thumb" evidence="3">
    <location>
        <begin position="92"/>
        <end position="153"/>
    </location>
</feature>
<dbReference type="PANTHER" id="PTHR11276:SF28">
    <property type="entry name" value="DNA POLYMERASE LAMBDA"/>
    <property type="match status" value="1"/>
</dbReference>
<keyword evidence="2" id="KW-0548">Nucleotidyltransferase</keyword>
<dbReference type="InterPro" id="IPR022312">
    <property type="entry name" value="DNA_pol_X"/>
</dbReference>
<dbReference type="GO" id="GO:0003677">
    <property type="term" value="F:DNA binding"/>
    <property type="evidence" value="ECO:0007669"/>
    <property type="project" value="InterPro"/>
</dbReference>
<protein>
    <recommendedName>
        <fullName evidence="3">DNA polymerase beta thumb domain-containing protein</fullName>
    </recommendedName>
</protein>
<dbReference type="Pfam" id="PF14791">
    <property type="entry name" value="DNA_pol_B_thumb"/>
    <property type="match status" value="1"/>
</dbReference>
<dbReference type="SUPFAM" id="SSF81301">
    <property type="entry name" value="Nucleotidyltransferase"/>
    <property type="match status" value="1"/>
</dbReference>
<dbReference type="EMBL" id="LAZR01057984">
    <property type="protein sequence ID" value="KKK70876.1"/>
    <property type="molecule type" value="Genomic_DNA"/>
</dbReference>
<dbReference type="Gene3D" id="3.30.210.10">
    <property type="entry name" value="DNA polymerase, thumb domain"/>
    <property type="match status" value="1"/>
</dbReference>
<comment type="caution">
    <text evidence="4">The sequence shown here is derived from an EMBL/GenBank/DDBJ whole genome shotgun (WGS) entry which is preliminary data.</text>
</comment>
<evidence type="ECO:0000259" key="3">
    <source>
        <dbReference type="Pfam" id="PF14791"/>
    </source>
</evidence>
<accession>A0A0F9AFA5</accession>
<proteinExistence type="predicted"/>
<dbReference type="GO" id="GO:0005634">
    <property type="term" value="C:nucleus"/>
    <property type="evidence" value="ECO:0007669"/>
    <property type="project" value="TreeGrafter"/>
</dbReference>
<organism evidence="4">
    <name type="scientific">marine sediment metagenome</name>
    <dbReference type="NCBI Taxonomy" id="412755"/>
    <lineage>
        <taxon>unclassified sequences</taxon>
        <taxon>metagenomes</taxon>
        <taxon>ecological metagenomes</taxon>
    </lineage>
</organism>
<dbReference type="InterPro" id="IPR037160">
    <property type="entry name" value="DNA_Pol_thumb_sf"/>
</dbReference>
<dbReference type="AlphaFoldDB" id="A0A0F9AFA5"/>
<dbReference type="Gene3D" id="3.30.460.10">
    <property type="entry name" value="Beta Polymerase, domain 2"/>
    <property type="match status" value="1"/>
</dbReference>
<evidence type="ECO:0000256" key="1">
    <source>
        <dbReference type="ARBA" id="ARBA00022679"/>
    </source>
</evidence>
<dbReference type="GO" id="GO:0006303">
    <property type="term" value="P:double-strand break repair via nonhomologous end joining"/>
    <property type="evidence" value="ECO:0007669"/>
    <property type="project" value="TreeGrafter"/>
</dbReference>
<dbReference type="InterPro" id="IPR029398">
    <property type="entry name" value="PolB_thumb"/>
</dbReference>
<dbReference type="PANTHER" id="PTHR11276">
    <property type="entry name" value="DNA POLYMERASE TYPE-X FAMILY MEMBER"/>
    <property type="match status" value="1"/>
</dbReference>
<name>A0A0F9AFA5_9ZZZZ</name>
<reference evidence="4" key="1">
    <citation type="journal article" date="2015" name="Nature">
        <title>Complex archaea that bridge the gap between prokaryotes and eukaryotes.</title>
        <authorList>
            <person name="Spang A."/>
            <person name="Saw J.H."/>
            <person name="Jorgensen S.L."/>
            <person name="Zaremba-Niedzwiedzka K."/>
            <person name="Martijn J."/>
            <person name="Lind A.E."/>
            <person name="van Eijk R."/>
            <person name="Schleper C."/>
            <person name="Guy L."/>
            <person name="Ettema T.J."/>
        </authorList>
    </citation>
    <scope>NUCLEOTIDE SEQUENCE</scope>
</reference>
<dbReference type="InterPro" id="IPR043519">
    <property type="entry name" value="NT_sf"/>
</dbReference>
<keyword evidence="1" id="KW-0808">Transferase</keyword>
<gene>
    <name evidence="4" type="ORF">LCGC14_2919580</name>
</gene>
<evidence type="ECO:0000313" key="4">
    <source>
        <dbReference type="EMBL" id="KKK70876.1"/>
    </source>
</evidence>